<evidence type="ECO:0000313" key="2">
    <source>
        <dbReference type="EMBL" id="VAX13496.1"/>
    </source>
</evidence>
<dbReference type="EMBL" id="UOFZ01000119">
    <property type="protein sequence ID" value="VAX13496.1"/>
    <property type="molecule type" value="Genomic_DNA"/>
</dbReference>
<accession>A0A3B1B5B9</accession>
<reference evidence="2" key="1">
    <citation type="submission" date="2018-06" db="EMBL/GenBank/DDBJ databases">
        <authorList>
            <person name="Zhirakovskaya E."/>
        </authorList>
    </citation>
    <scope>NUCLEOTIDE SEQUENCE</scope>
</reference>
<proteinExistence type="predicted"/>
<dbReference type="AlphaFoldDB" id="A0A3B1B5B9"/>
<name>A0A3B1B5B9_9ZZZZ</name>
<protein>
    <submittedName>
        <fullName evidence="2">Uncharacterized protein</fullName>
    </submittedName>
</protein>
<keyword evidence="1" id="KW-1133">Transmembrane helix</keyword>
<keyword evidence="1" id="KW-0812">Transmembrane</keyword>
<gene>
    <name evidence="2" type="ORF">MNBD_GAMMA24-743</name>
</gene>
<evidence type="ECO:0000256" key="1">
    <source>
        <dbReference type="SAM" id="Phobius"/>
    </source>
</evidence>
<feature type="transmembrane region" description="Helical" evidence="1">
    <location>
        <begin position="180"/>
        <end position="201"/>
    </location>
</feature>
<sequence length="204" mass="24179">MNEKIDVPLASEDAAWASINTPLDVENLRSFCQDIERLFRINPMLEFKKWQPLGNNRYFFSGLNISQEIPFEFEFELQVKEQADGLRIEYSQGLKASTTVKIEAAEQGSKLTIIDYYDGLSEEERKARIGEVDKSLITWAHYLQKFILTWRRWSRIGPWRWYMHRIWQPMKPTARRITYMLLWITAVEIVLIMLGAGIYWAEYT</sequence>
<keyword evidence="1" id="KW-0472">Membrane</keyword>
<organism evidence="2">
    <name type="scientific">hydrothermal vent metagenome</name>
    <dbReference type="NCBI Taxonomy" id="652676"/>
    <lineage>
        <taxon>unclassified sequences</taxon>
        <taxon>metagenomes</taxon>
        <taxon>ecological metagenomes</taxon>
    </lineage>
</organism>